<dbReference type="AlphaFoldDB" id="A0A1Z5YW08"/>
<dbReference type="EMBL" id="JOMQ01000016">
    <property type="protein sequence ID" value="OUJ03207.1"/>
    <property type="molecule type" value="Genomic_DNA"/>
</dbReference>
<evidence type="ECO:0000256" key="1">
    <source>
        <dbReference type="SAM" id="Phobius"/>
    </source>
</evidence>
<feature type="transmembrane region" description="Helical" evidence="1">
    <location>
        <begin position="99"/>
        <end position="122"/>
    </location>
</feature>
<name>A0A1Z5YW08_9PROT</name>
<accession>A0A1Z5YW08</accession>
<keyword evidence="1" id="KW-0812">Transmembrane</keyword>
<dbReference type="OrthoDB" id="7226347at2"/>
<evidence type="ECO:0000313" key="3">
    <source>
        <dbReference type="Proteomes" id="UP000196086"/>
    </source>
</evidence>
<keyword evidence="1" id="KW-1133">Transmembrane helix</keyword>
<organism evidence="2 3">
    <name type="scientific">Acetobacter cibinongensis</name>
    <dbReference type="NCBI Taxonomy" id="146475"/>
    <lineage>
        <taxon>Bacteria</taxon>
        <taxon>Pseudomonadati</taxon>
        <taxon>Pseudomonadota</taxon>
        <taxon>Alphaproteobacteria</taxon>
        <taxon>Acetobacterales</taxon>
        <taxon>Acetobacteraceae</taxon>
        <taxon>Acetobacter</taxon>
    </lineage>
</organism>
<gene>
    <name evidence="2" type="ORF">HK14_03365</name>
</gene>
<evidence type="ECO:0000313" key="2">
    <source>
        <dbReference type="EMBL" id="OUJ03207.1"/>
    </source>
</evidence>
<keyword evidence="1" id="KW-0472">Membrane</keyword>
<comment type="caution">
    <text evidence="2">The sequence shown here is derived from an EMBL/GenBank/DDBJ whole genome shotgun (WGS) entry which is preliminary data.</text>
</comment>
<protein>
    <submittedName>
        <fullName evidence="2">Uncharacterized protein</fullName>
    </submittedName>
</protein>
<reference evidence="2 3" key="1">
    <citation type="submission" date="2014-06" db="EMBL/GenBank/DDBJ databases">
        <authorList>
            <person name="Ju J."/>
            <person name="Zhang J."/>
        </authorList>
    </citation>
    <scope>NUCLEOTIDE SEQUENCE [LARGE SCALE GENOMIC DNA]</scope>
    <source>
        <strain evidence="2 3">DsW_47</strain>
    </source>
</reference>
<sequence>MTQSGVDAPAPEDDLRPIVAGHTHEIKLIHGRLVGLENGYSTLSREVAASRAEAQEWRRNSILRDQSFQGSIDSLTRELSVQNGVQQERNRQSGEKTEALKRVSILLGMICAVLTLISTTLFSSQTFDTAFWGHFRTRPHVEAQINATPNH</sequence>
<dbReference type="Proteomes" id="UP000196086">
    <property type="component" value="Unassembled WGS sequence"/>
</dbReference>
<proteinExistence type="predicted"/>